<dbReference type="Pfam" id="PF00023">
    <property type="entry name" value="Ank"/>
    <property type="match status" value="1"/>
</dbReference>
<accession>A0A292Q601</accession>
<dbReference type="Proteomes" id="UP001412239">
    <property type="component" value="Unassembled WGS sequence"/>
</dbReference>
<dbReference type="SUPFAM" id="SSF48403">
    <property type="entry name" value="Ankyrin repeat"/>
    <property type="match status" value="1"/>
</dbReference>
<feature type="repeat" description="ANK" evidence="1">
    <location>
        <begin position="1"/>
        <end position="28"/>
    </location>
</feature>
<sequence>LQAAAFQGNESVVQLLLERGAEVNAKGGYFGNALQAAKA</sequence>
<dbReference type="EMBL" id="LN890949">
    <property type="protein sequence ID" value="CUS15222.1"/>
    <property type="molecule type" value="Genomic_DNA"/>
</dbReference>
<organism evidence="2 3">
    <name type="scientific">Tuber aestivum</name>
    <name type="common">summer truffle</name>
    <dbReference type="NCBI Taxonomy" id="59557"/>
    <lineage>
        <taxon>Eukaryota</taxon>
        <taxon>Fungi</taxon>
        <taxon>Dikarya</taxon>
        <taxon>Ascomycota</taxon>
        <taxon>Pezizomycotina</taxon>
        <taxon>Pezizomycetes</taxon>
        <taxon>Pezizales</taxon>
        <taxon>Tuberaceae</taxon>
        <taxon>Tuber</taxon>
    </lineage>
</organism>
<feature type="non-terminal residue" evidence="2">
    <location>
        <position position="1"/>
    </location>
</feature>
<dbReference type="AlphaFoldDB" id="A0A292Q601"/>
<name>A0A292Q601_9PEZI</name>
<dbReference type="InterPro" id="IPR036770">
    <property type="entry name" value="Ankyrin_rpt-contain_sf"/>
</dbReference>
<dbReference type="InterPro" id="IPR002110">
    <property type="entry name" value="Ankyrin_rpt"/>
</dbReference>
<dbReference type="Gene3D" id="1.25.40.20">
    <property type="entry name" value="Ankyrin repeat-containing domain"/>
    <property type="match status" value="1"/>
</dbReference>
<protein>
    <submittedName>
        <fullName evidence="2">Uncharacterized protein</fullName>
    </submittedName>
</protein>
<gene>
    <name evidence="2" type="ORF">GSTUAT00000689001</name>
</gene>
<feature type="non-terminal residue" evidence="2">
    <location>
        <position position="39"/>
    </location>
</feature>
<proteinExistence type="predicted"/>
<keyword evidence="3" id="KW-1185">Reference proteome</keyword>
<evidence type="ECO:0000256" key="1">
    <source>
        <dbReference type="PROSITE-ProRule" id="PRU00023"/>
    </source>
</evidence>
<evidence type="ECO:0000313" key="2">
    <source>
        <dbReference type="EMBL" id="CUS15222.1"/>
    </source>
</evidence>
<reference evidence="2" key="1">
    <citation type="submission" date="2015-10" db="EMBL/GenBank/DDBJ databases">
        <authorList>
            <person name="Regsiter A."/>
            <person name="william w."/>
        </authorList>
    </citation>
    <scope>NUCLEOTIDE SEQUENCE</scope>
    <source>
        <strain evidence="2">Montdore</strain>
    </source>
</reference>
<evidence type="ECO:0000313" key="3">
    <source>
        <dbReference type="Proteomes" id="UP001412239"/>
    </source>
</evidence>
<dbReference type="PROSITE" id="PS50088">
    <property type="entry name" value="ANK_REPEAT"/>
    <property type="match status" value="1"/>
</dbReference>
<dbReference type="PROSITE" id="PS50297">
    <property type="entry name" value="ANK_REP_REGION"/>
    <property type="match status" value="1"/>
</dbReference>
<keyword evidence="1" id="KW-0040">ANK repeat</keyword>